<evidence type="ECO:0000313" key="3">
    <source>
        <dbReference type="EnsemblMetazoa" id="XP_008207198"/>
    </source>
</evidence>
<reference evidence="3" key="1">
    <citation type="submission" date="2021-01" db="UniProtKB">
        <authorList>
            <consortium name="EnsemblMetazoa"/>
        </authorList>
    </citation>
    <scope>IDENTIFICATION</scope>
</reference>
<dbReference type="OrthoDB" id="10004641at2759"/>
<feature type="domain" description="C2H2-type" evidence="2">
    <location>
        <begin position="133"/>
        <end position="154"/>
    </location>
</feature>
<accession>A0A7M7H443</accession>
<keyword evidence="4" id="KW-1185">Reference proteome</keyword>
<name>A0A7M7H443_NASVI</name>
<feature type="compositionally biased region" description="Polar residues" evidence="1">
    <location>
        <begin position="76"/>
        <end position="86"/>
    </location>
</feature>
<sequence length="165" mass="19025">MGESSKTYEGEVHNIGQALVMYEFLREKRAILERNKENRKRFYADRANSVRENLLELRAEFKGEIPPVKRKKRGNAQASKKGNNGKNTRRETLFNSSGMVLLLCTACNTSKPKINSQKETHCKQCGTKFRFQCVTCSSNYTTHTSCNQHIKYKHLGVERKSRYAL</sequence>
<dbReference type="PROSITE" id="PS00028">
    <property type="entry name" value="ZINC_FINGER_C2H2_1"/>
    <property type="match status" value="1"/>
</dbReference>
<evidence type="ECO:0000313" key="4">
    <source>
        <dbReference type="Proteomes" id="UP000002358"/>
    </source>
</evidence>
<dbReference type="Proteomes" id="UP000002358">
    <property type="component" value="Chromosome 5"/>
</dbReference>
<proteinExistence type="predicted"/>
<evidence type="ECO:0000256" key="1">
    <source>
        <dbReference type="SAM" id="MobiDB-lite"/>
    </source>
</evidence>
<organism evidence="3 4">
    <name type="scientific">Nasonia vitripennis</name>
    <name type="common">Parasitic wasp</name>
    <dbReference type="NCBI Taxonomy" id="7425"/>
    <lineage>
        <taxon>Eukaryota</taxon>
        <taxon>Metazoa</taxon>
        <taxon>Ecdysozoa</taxon>
        <taxon>Arthropoda</taxon>
        <taxon>Hexapoda</taxon>
        <taxon>Insecta</taxon>
        <taxon>Pterygota</taxon>
        <taxon>Neoptera</taxon>
        <taxon>Endopterygota</taxon>
        <taxon>Hymenoptera</taxon>
        <taxon>Apocrita</taxon>
        <taxon>Proctotrupomorpha</taxon>
        <taxon>Chalcidoidea</taxon>
        <taxon>Pteromalidae</taxon>
        <taxon>Pteromalinae</taxon>
        <taxon>Nasonia</taxon>
    </lineage>
</organism>
<dbReference type="InterPro" id="IPR013087">
    <property type="entry name" value="Znf_C2H2_type"/>
</dbReference>
<dbReference type="AlphaFoldDB" id="A0A7M7H443"/>
<protein>
    <recommendedName>
        <fullName evidence="2">C2H2-type domain-containing protein</fullName>
    </recommendedName>
</protein>
<feature type="region of interest" description="Disordered" evidence="1">
    <location>
        <begin position="66"/>
        <end position="91"/>
    </location>
</feature>
<dbReference type="GeneID" id="100679886"/>
<dbReference type="RefSeq" id="XP_008207198.1">
    <property type="nucleotide sequence ID" value="XM_008208976.3"/>
</dbReference>
<dbReference type="EnsemblMetazoa" id="XM_008208976">
    <property type="protein sequence ID" value="XP_008207198"/>
    <property type="gene ID" value="LOC100679886"/>
</dbReference>
<evidence type="ECO:0000259" key="2">
    <source>
        <dbReference type="PROSITE" id="PS00028"/>
    </source>
</evidence>